<dbReference type="GeneID" id="80348237"/>
<sequence length="309" mass="31592">MTGAVLAPEEPVVTGIGVVVPRGSAPGRPWFDYRSELGRRGYKYFPPACHYLLAAARRAVADAGGPPDCAPALRSAAVGTNSAGSVWHSEMDRTIVEAGAHELSPMTATFFSINLVAGQLAIEHELTAFTLTFTSPHVAGVEALQLGALSLRPGPARWMLVGATEAALDADEPGAARSEEGSVVLVVEPAGLAAARGARWYGRCGSASGFLPPDEADPGRAGELLARLGVRDGAAPVRAVVDDSSSVGRAVRRALGPRAGIVAARSGCLEPMVQVAAGLTDGPPVSLCVAASSAGNIVVTRLERAFPGS</sequence>
<accession>A0A7G1KRU9</accession>
<dbReference type="KEGG" id="nwl:NWFMUON74_37160"/>
<dbReference type="EMBL" id="AP023396">
    <property type="protein sequence ID" value="BCK55944.1"/>
    <property type="molecule type" value="Genomic_DNA"/>
</dbReference>
<dbReference type="RefSeq" id="WP_187683110.1">
    <property type="nucleotide sequence ID" value="NZ_AP023396.1"/>
</dbReference>
<organism evidence="2 3">
    <name type="scientific">Nocardia wallacei</name>
    <dbReference type="NCBI Taxonomy" id="480035"/>
    <lineage>
        <taxon>Bacteria</taxon>
        <taxon>Bacillati</taxon>
        <taxon>Actinomycetota</taxon>
        <taxon>Actinomycetes</taxon>
        <taxon>Mycobacteriales</taxon>
        <taxon>Nocardiaceae</taxon>
        <taxon>Nocardia</taxon>
    </lineage>
</organism>
<evidence type="ECO:0000313" key="2">
    <source>
        <dbReference type="EMBL" id="BCK55944.1"/>
    </source>
</evidence>
<reference evidence="2 3" key="1">
    <citation type="submission" date="2020-08" db="EMBL/GenBank/DDBJ databases">
        <title>Genome Sequencing of Nocardia wallacei strain FMUON74 and assembly.</title>
        <authorList>
            <person name="Toyokawa M."/>
            <person name="Uesaka K."/>
        </authorList>
    </citation>
    <scope>NUCLEOTIDE SEQUENCE [LARGE SCALE GENOMIC DNA]</scope>
    <source>
        <strain evidence="2 3">FMUON74</strain>
    </source>
</reference>
<dbReference type="InterPro" id="IPR014030">
    <property type="entry name" value="Ketoacyl_synth_N"/>
</dbReference>
<proteinExistence type="predicted"/>
<dbReference type="Proteomes" id="UP000516173">
    <property type="component" value="Chromosome"/>
</dbReference>
<dbReference type="Pfam" id="PF00109">
    <property type="entry name" value="ketoacyl-synt"/>
    <property type="match status" value="1"/>
</dbReference>
<dbReference type="AlphaFoldDB" id="A0A7G1KRU9"/>
<dbReference type="GO" id="GO:0016746">
    <property type="term" value="F:acyltransferase activity"/>
    <property type="evidence" value="ECO:0007669"/>
    <property type="project" value="InterPro"/>
</dbReference>
<dbReference type="InterPro" id="IPR016039">
    <property type="entry name" value="Thiolase-like"/>
</dbReference>
<protein>
    <recommendedName>
        <fullName evidence="1">Beta-ketoacyl synthase-like N-terminal domain-containing protein</fullName>
    </recommendedName>
</protein>
<gene>
    <name evidence="2" type="ORF">NWFMUON74_37160</name>
</gene>
<name>A0A7G1KRU9_9NOCA</name>
<keyword evidence="3" id="KW-1185">Reference proteome</keyword>
<dbReference type="SUPFAM" id="SSF53901">
    <property type="entry name" value="Thiolase-like"/>
    <property type="match status" value="1"/>
</dbReference>
<dbReference type="Gene3D" id="3.40.47.10">
    <property type="match status" value="1"/>
</dbReference>
<evidence type="ECO:0000259" key="1">
    <source>
        <dbReference type="Pfam" id="PF00109"/>
    </source>
</evidence>
<feature type="domain" description="Beta-ketoacyl synthase-like N-terminal" evidence="1">
    <location>
        <begin position="46"/>
        <end position="170"/>
    </location>
</feature>
<evidence type="ECO:0000313" key="3">
    <source>
        <dbReference type="Proteomes" id="UP000516173"/>
    </source>
</evidence>